<reference evidence="6" key="1">
    <citation type="submission" date="2016-09" db="EMBL/GenBank/DDBJ databases">
        <title>Draft genome sequence of a novel species of the family Streptococcaceae isolated from flowers.</title>
        <authorList>
            <person name="Chuah L.-O."/>
            <person name="Yap K.-P."/>
            <person name="Thong K.L."/>
            <person name="Liong M.T."/>
            <person name="Ahmad R."/>
            <person name="Rusul G."/>
        </authorList>
    </citation>
    <scope>NUCLEOTIDE SEQUENCE [LARGE SCALE GENOMIC DNA]</scope>
    <source>
        <strain evidence="6">DF1</strain>
    </source>
</reference>
<keyword evidence="2" id="KW-0547">Nucleotide-binding</keyword>
<evidence type="ECO:0000256" key="2">
    <source>
        <dbReference type="RuleBase" id="RU362119"/>
    </source>
</evidence>
<keyword evidence="2" id="KW-0378">Hydrolase</keyword>
<dbReference type="RefSeq" id="WP_070792429.1">
    <property type="nucleotide sequence ID" value="NZ_MKIR01000021.1"/>
</dbReference>
<dbReference type="GO" id="GO:0008253">
    <property type="term" value="F:5'-nucleotidase activity"/>
    <property type="evidence" value="ECO:0007669"/>
    <property type="project" value="TreeGrafter"/>
</dbReference>
<dbReference type="InterPro" id="IPR011240">
    <property type="entry name" value="Pesterase_YunD"/>
</dbReference>
<dbReference type="PIRSF" id="PIRSF036361">
    <property type="entry name" value="YunD"/>
    <property type="match status" value="1"/>
</dbReference>
<comment type="caution">
    <text evidence="5">The sequence shown here is derived from an EMBL/GenBank/DDBJ whole genome shotgun (WGS) entry which is preliminary data.</text>
</comment>
<dbReference type="PRINTS" id="PR01607">
    <property type="entry name" value="APYRASEFAMLY"/>
</dbReference>
<proteinExistence type="inferred from homology"/>
<dbReference type="AlphaFoldDB" id="A0A1E8GNM2"/>
<dbReference type="SUPFAM" id="SSF56300">
    <property type="entry name" value="Metallo-dependent phosphatases"/>
    <property type="match status" value="1"/>
</dbReference>
<dbReference type="STRING" id="1859473.BG261_04345"/>
<comment type="similarity">
    <text evidence="2">Belongs to the 5'-nucleotidase family.</text>
</comment>
<dbReference type="GO" id="GO:0009166">
    <property type="term" value="P:nucleotide catabolic process"/>
    <property type="evidence" value="ECO:0007669"/>
    <property type="project" value="InterPro"/>
</dbReference>
<dbReference type="InterPro" id="IPR029052">
    <property type="entry name" value="Metallo-depent_PP-like"/>
</dbReference>
<dbReference type="InterPro" id="IPR006146">
    <property type="entry name" value="5'-Nucleotdase_CS"/>
</dbReference>
<dbReference type="InterPro" id="IPR008334">
    <property type="entry name" value="5'-Nucleotdase_C"/>
</dbReference>
<evidence type="ECO:0000259" key="4">
    <source>
        <dbReference type="Pfam" id="PF02872"/>
    </source>
</evidence>
<dbReference type="Gene3D" id="3.60.21.10">
    <property type="match status" value="1"/>
</dbReference>
<dbReference type="Proteomes" id="UP000178622">
    <property type="component" value="Unassembled WGS sequence"/>
</dbReference>
<dbReference type="GO" id="GO:0046872">
    <property type="term" value="F:metal ion binding"/>
    <property type="evidence" value="ECO:0007669"/>
    <property type="project" value="InterPro"/>
</dbReference>
<dbReference type="PANTHER" id="PTHR11575">
    <property type="entry name" value="5'-NUCLEOTIDASE-RELATED"/>
    <property type="match status" value="1"/>
</dbReference>
<evidence type="ECO:0000256" key="1">
    <source>
        <dbReference type="ARBA" id="ARBA00022729"/>
    </source>
</evidence>
<dbReference type="CDD" id="cd00845">
    <property type="entry name" value="MPP_UshA_N_like"/>
    <property type="match status" value="1"/>
</dbReference>
<sequence>MEQIKILHINDLHSHFEKFPKIERFFKSHTEGTTLAFDIGDNVDRSHPWTEATLGQANIKLLNRLNLTGATIGNNEGLSLEHDSLDHLYDEANFPIILSNIKDNGQEPEWAIEKMIVETETGLKIGVLGLTYPYPLAYIPFGWDIEDPLESLDRVLPTLDCDFTILLSHLGVRYDEKIANEYDIDLILGAHTHHVFEVGVEKNGTLLAAAGCYGEYIGEITLEFDEQKRLISSDIHAVPTNSLPAEKPDLTTINSWKIRGEKLLAEKEHISFGHALTNTAPDFEASNLLARIFCDYADVPAAILNSGLIVYDFPQEISPQELLEILPHSMRLVRYKVSGKELKEILPEVTNVASLLKTQQIHGMGFRGIYFGDLILYGMSYQVYNYKEEFLYQGQEIEDEKEYEFVVPDQYYFAKYFPSLKNSGEAEILFPKFLREIVYNYLKGNHG</sequence>
<dbReference type="GO" id="GO:0000166">
    <property type="term" value="F:nucleotide binding"/>
    <property type="evidence" value="ECO:0007669"/>
    <property type="project" value="UniProtKB-KW"/>
</dbReference>
<dbReference type="Pfam" id="PF00149">
    <property type="entry name" value="Metallophos"/>
    <property type="match status" value="1"/>
</dbReference>
<accession>A0A1E8GNM2</accession>
<keyword evidence="6" id="KW-1185">Reference proteome</keyword>
<organism evidence="5 6">
    <name type="scientific">Floricoccus tropicus</name>
    <dbReference type="NCBI Taxonomy" id="1859473"/>
    <lineage>
        <taxon>Bacteria</taxon>
        <taxon>Bacillati</taxon>
        <taxon>Bacillota</taxon>
        <taxon>Bacilli</taxon>
        <taxon>Lactobacillales</taxon>
        <taxon>Streptococcaceae</taxon>
        <taxon>Floricoccus</taxon>
    </lineage>
</organism>
<name>A0A1E8GNM2_9LACT</name>
<evidence type="ECO:0000313" key="6">
    <source>
        <dbReference type="Proteomes" id="UP000178622"/>
    </source>
</evidence>
<dbReference type="PROSITE" id="PS00785">
    <property type="entry name" value="5_NUCLEOTIDASE_1"/>
    <property type="match status" value="1"/>
</dbReference>
<feature type="domain" description="Calcineurin-like phosphoesterase" evidence="3">
    <location>
        <begin position="4"/>
        <end position="194"/>
    </location>
</feature>
<keyword evidence="1" id="KW-0732">Signal</keyword>
<dbReference type="InterPro" id="IPR036907">
    <property type="entry name" value="5'-Nucleotdase_C_sf"/>
</dbReference>
<dbReference type="GO" id="GO:0008768">
    <property type="term" value="F:UDP-sugar diphosphatase activity"/>
    <property type="evidence" value="ECO:0007669"/>
    <property type="project" value="TreeGrafter"/>
</dbReference>
<dbReference type="EMBL" id="MKIR01000021">
    <property type="protein sequence ID" value="OFI49108.1"/>
    <property type="molecule type" value="Genomic_DNA"/>
</dbReference>
<dbReference type="OrthoDB" id="9793179at2"/>
<dbReference type="InterPro" id="IPR006179">
    <property type="entry name" value="5_nucleotidase/apyrase"/>
</dbReference>
<evidence type="ECO:0000313" key="5">
    <source>
        <dbReference type="EMBL" id="OFI49108.1"/>
    </source>
</evidence>
<evidence type="ECO:0000259" key="3">
    <source>
        <dbReference type="Pfam" id="PF00149"/>
    </source>
</evidence>
<dbReference type="InterPro" id="IPR004843">
    <property type="entry name" value="Calcineurin-like_PHP"/>
</dbReference>
<dbReference type="Gene3D" id="3.90.780.10">
    <property type="entry name" value="5'-Nucleotidase, C-terminal domain"/>
    <property type="match status" value="1"/>
</dbReference>
<gene>
    <name evidence="5" type="ORF">BG261_04345</name>
</gene>
<dbReference type="PANTHER" id="PTHR11575:SF23">
    <property type="entry name" value="5-NUCLEOTIDASE FAMILY PROTEIN"/>
    <property type="match status" value="1"/>
</dbReference>
<protein>
    <submittedName>
        <fullName evidence="5">Multifunctional 2',3'-cyclic-nucleotide 2'-phosphodiesterase/5'-nucleotidase/3'-nucleotidase</fullName>
    </submittedName>
</protein>
<feature type="domain" description="5'-Nucleotidase C-terminal" evidence="4">
    <location>
        <begin position="279"/>
        <end position="409"/>
    </location>
</feature>
<dbReference type="GO" id="GO:0030288">
    <property type="term" value="C:outer membrane-bounded periplasmic space"/>
    <property type="evidence" value="ECO:0007669"/>
    <property type="project" value="TreeGrafter"/>
</dbReference>
<dbReference type="Pfam" id="PF02872">
    <property type="entry name" value="5_nucleotid_C"/>
    <property type="match status" value="1"/>
</dbReference>
<dbReference type="SUPFAM" id="SSF55816">
    <property type="entry name" value="5'-nucleotidase (syn. UDP-sugar hydrolase), C-terminal domain"/>
    <property type="match status" value="1"/>
</dbReference>